<comment type="similarity">
    <text evidence="1 8">Belongs to the CtsR family.</text>
</comment>
<dbReference type="InterPro" id="IPR040465">
    <property type="entry name" value="CtsR_N"/>
</dbReference>
<evidence type="ECO:0000313" key="11">
    <source>
        <dbReference type="EMBL" id="TLS35549.1"/>
    </source>
</evidence>
<feature type="domain" description="CtsR C-terminal dimerization" evidence="10">
    <location>
        <begin position="78"/>
        <end position="148"/>
    </location>
</feature>
<dbReference type="RefSeq" id="WP_138128851.1">
    <property type="nucleotide sequence ID" value="NZ_SWLG01000020.1"/>
</dbReference>
<dbReference type="GO" id="GO:0003677">
    <property type="term" value="F:DNA binding"/>
    <property type="evidence" value="ECO:0007669"/>
    <property type="project" value="UniProtKB-UniRule"/>
</dbReference>
<dbReference type="Proteomes" id="UP000308230">
    <property type="component" value="Unassembled WGS sequence"/>
</dbReference>
<dbReference type="Gene3D" id="1.10.1200.150">
    <property type="entry name" value="Transcriptional regulator CtsR, C-terminal domain"/>
    <property type="match status" value="1"/>
</dbReference>
<dbReference type="InterPro" id="IPR041908">
    <property type="entry name" value="CtsR_C_sf"/>
</dbReference>
<evidence type="ECO:0000256" key="6">
    <source>
        <dbReference type="ARBA" id="ARBA00023125"/>
    </source>
</evidence>
<dbReference type="GO" id="GO:0006355">
    <property type="term" value="P:regulation of DNA-templated transcription"/>
    <property type="evidence" value="ECO:0007669"/>
    <property type="project" value="UniProtKB-UniRule"/>
</dbReference>
<evidence type="ECO:0000256" key="3">
    <source>
        <dbReference type="ARBA" id="ARBA00022491"/>
    </source>
</evidence>
<dbReference type="InterPro" id="IPR041902">
    <property type="entry name" value="CtsR_N_sf"/>
</dbReference>
<keyword evidence="4 8" id="KW-0805">Transcription regulation</keyword>
<feature type="domain" description="CtsR N-terminal HTH" evidence="9">
    <location>
        <begin position="3"/>
        <end position="74"/>
    </location>
</feature>
<proteinExistence type="inferred from homology"/>
<dbReference type="Pfam" id="PF05848">
    <property type="entry name" value="CtsR"/>
    <property type="match status" value="1"/>
</dbReference>
<evidence type="ECO:0000256" key="7">
    <source>
        <dbReference type="ARBA" id="ARBA00023163"/>
    </source>
</evidence>
<evidence type="ECO:0000256" key="4">
    <source>
        <dbReference type="ARBA" id="ARBA00023015"/>
    </source>
</evidence>
<keyword evidence="5" id="KW-0346">Stress response</keyword>
<accession>A0A5R9EYI0</accession>
<evidence type="ECO:0000256" key="8">
    <source>
        <dbReference type="PIRNR" id="PIRNR010607"/>
    </source>
</evidence>
<evidence type="ECO:0000256" key="5">
    <source>
        <dbReference type="ARBA" id="ARBA00023016"/>
    </source>
</evidence>
<evidence type="ECO:0000256" key="2">
    <source>
        <dbReference type="ARBA" id="ARBA00014129"/>
    </source>
</evidence>
<dbReference type="Pfam" id="PF17727">
    <property type="entry name" value="CtsR_C"/>
    <property type="match status" value="1"/>
</dbReference>
<evidence type="ECO:0000313" key="12">
    <source>
        <dbReference type="Proteomes" id="UP000308230"/>
    </source>
</evidence>
<dbReference type="Gene3D" id="3.30.56.130">
    <property type="entry name" value="Transcriptional regulator CtsR, winged HTH domain"/>
    <property type="match status" value="1"/>
</dbReference>
<keyword evidence="7 8" id="KW-0804">Transcription</keyword>
<dbReference type="FunFam" id="3.30.56.130:FF:000001">
    <property type="entry name" value="Transcriptional regulator CtsR"/>
    <property type="match status" value="1"/>
</dbReference>
<dbReference type="AlphaFoldDB" id="A0A5R9EYI0"/>
<keyword evidence="6 8" id="KW-0238">DNA-binding</keyword>
<evidence type="ECO:0000256" key="1">
    <source>
        <dbReference type="ARBA" id="ARBA00010189"/>
    </source>
</evidence>
<sequence>MRNISDVIEAYLKQILTIEGRDTVEIKRSEVAERFQCVPSQINYVINTRFTIEKGYVVESKRGGGGYIRIVKVKADSHAHLIDEMLSHIRSKISQSVAENIIKRLFEEEVISKREATLMLSVIDRTIITIDLPLRDELRANMLKAMLTSLKYKK</sequence>
<dbReference type="OrthoDB" id="1680813at2"/>
<dbReference type="PIRSF" id="PIRSF010607">
    <property type="entry name" value="Txn_repr_CtsR"/>
    <property type="match status" value="1"/>
</dbReference>
<reference evidence="11 12" key="1">
    <citation type="submission" date="2019-04" db="EMBL/GenBank/DDBJ databases">
        <title>Bacillus caeni sp. nov., a bacterium isolated from mangrove sediment.</title>
        <authorList>
            <person name="Huang H."/>
            <person name="Mo K."/>
            <person name="Hu Y."/>
        </authorList>
    </citation>
    <scope>NUCLEOTIDE SEQUENCE [LARGE SCALE GENOMIC DNA]</scope>
    <source>
        <strain evidence="11 12">HB172195</strain>
    </source>
</reference>
<evidence type="ECO:0000259" key="9">
    <source>
        <dbReference type="Pfam" id="PF05848"/>
    </source>
</evidence>
<evidence type="ECO:0000259" key="10">
    <source>
        <dbReference type="Pfam" id="PF17727"/>
    </source>
</evidence>
<comment type="caution">
    <text evidence="11">The sequence shown here is derived from an EMBL/GenBank/DDBJ whole genome shotgun (WGS) entry which is preliminary data.</text>
</comment>
<name>A0A5R9EYI0_9BACL</name>
<protein>
    <recommendedName>
        <fullName evidence="2 8">Transcriptional regulator CtsR</fullName>
    </recommendedName>
</protein>
<dbReference type="EMBL" id="SWLG01000020">
    <property type="protein sequence ID" value="TLS35549.1"/>
    <property type="molecule type" value="Genomic_DNA"/>
</dbReference>
<organism evidence="11 12">
    <name type="scientific">Exobacillus caeni</name>
    <dbReference type="NCBI Taxonomy" id="2574798"/>
    <lineage>
        <taxon>Bacteria</taxon>
        <taxon>Bacillati</taxon>
        <taxon>Bacillota</taxon>
        <taxon>Bacilli</taxon>
        <taxon>Bacillales</taxon>
        <taxon>Guptibacillaceae</taxon>
        <taxon>Exobacillus</taxon>
    </lineage>
</organism>
<keyword evidence="12" id="KW-1185">Reference proteome</keyword>
<dbReference type="InterPro" id="IPR041473">
    <property type="entry name" value="CtsR_C"/>
</dbReference>
<dbReference type="InterPro" id="IPR008463">
    <property type="entry name" value="CtsR"/>
</dbReference>
<keyword evidence="3 8" id="KW-0678">Repressor</keyword>
<gene>
    <name evidence="11" type="ORF">FCL54_20185</name>
</gene>